<dbReference type="Proteomes" id="UP000002313">
    <property type="component" value="Chromosome III"/>
</dbReference>
<organism evidence="1 2">
    <name type="scientific">Encephalitozoon intestinalis (strain ATCC 50506)</name>
    <name type="common">Microsporidian parasite</name>
    <name type="synonym">Septata intestinalis</name>
    <dbReference type="NCBI Taxonomy" id="876142"/>
    <lineage>
        <taxon>Eukaryota</taxon>
        <taxon>Fungi</taxon>
        <taxon>Fungi incertae sedis</taxon>
        <taxon>Microsporidia</taxon>
        <taxon>Unikaryonidae</taxon>
        <taxon>Encephalitozoon</taxon>
    </lineage>
</organism>
<gene>
    <name evidence="1" type="ORF">Eint_031240</name>
</gene>
<name>E0S6D1_ENCIT</name>
<protein>
    <submittedName>
        <fullName evidence="1">Uncharacterized protein</fullName>
    </submittedName>
</protein>
<dbReference type="HOGENOM" id="CLU_335237_0_0_1"/>
<dbReference type="AlphaFoldDB" id="E0S6D1"/>
<dbReference type="OrthoDB" id="2192736at2759"/>
<evidence type="ECO:0000313" key="1">
    <source>
        <dbReference type="EMBL" id="ADM11266.1"/>
    </source>
</evidence>
<reference evidence="1 2" key="1">
    <citation type="journal article" date="2010" name="Nat. Commun.">
        <title>The complete sequence of the smallest known nuclear genome from the microsporidian Encephalitozoon intestinalis.</title>
        <authorList>
            <person name="Corradi N."/>
            <person name="Pombert J.-F."/>
            <person name="Farinelli L."/>
            <person name="Didier E.S."/>
            <person name="Keeling P.J."/>
        </authorList>
    </citation>
    <scope>NUCLEOTIDE SEQUENCE [LARGE SCALE GENOMIC DNA]</scope>
    <source>
        <strain evidence="1 2">ATCC 50506</strain>
    </source>
</reference>
<dbReference type="KEGG" id="ein:Eint_031240"/>
<dbReference type="EMBL" id="CP001944">
    <property type="protein sequence ID" value="ADM11266.1"/>
    <property type="molecule type" value="Genomic_DNA"/>
</dbReference>
<evidence type="ECO:0000313" key="2">
    <source>
        <dbReference type="Proteomes" id="UP000002313"/>
    </source>
</evidence>
<reference evidence="1 2" key="2">
    <citation type="journal article" date="2012" name="Proc. Natl. Acad. Sci. U.S.A.">
        <title>Gain and loss of multiple functionally related, horizontally transferred genes in the reduced genomes of two microsporidian parasites.</title>
        <authorList>
            <person name="Pombert J.-F."/>
            <person name="Selman M."/>
            <person name="Burki F."/>
            <person name="Bardell F.T."/>
            <person name="Farinelli L."/>
            <person name="Solter L.F."/>
            <person name="Whitman D.W."/>
            <person name="Weiss L.M."/>
            <person name="Corradi N."/>
            <person name="Keeling P.J."/>
        </authorList>
    </citation>
    <scope>NUCLEOTIDE SEQUENCE [LARGE SCALE GENOMIC DNA]</scope>
    <source>
        <strain evidence="1 2">ATCC 50506</strain>
    </source>
</reference>
<dbReference type="VEuPathDB" id="MicrosporidiaDB:Eint_031240"/>
<dbReference type="GeneID" id="9698878"/>
<dbReference type="RefSeq" id="XP_003072626.1">
    <property type="nucleotide sequence ID" value="XM_003072580.1"/>
</dbReference>
<accession>E0S6D1</accession>
<keyword evidence="2" id="KW-1185">Reference proteome</keyword>
<proteinExistence type="predicted"/>
<sequence length="851" mass="97229">MDGNVLGVLGIPLELVFEEGLDAEKQASVIRRVEEKTCFRLKREMDIDILISEVANDETSTMETLKSYLGKGLFGGKFGFLDAVSVIVCSEKISVDEMSKHYVPIDEIMGEEVEEVFRRIADLEGRKRIERQANRWSLKSLKDIFKSNPDEDKRFADGLFVLERYKEAYRIYSRYNGVDEFSCYCIEMSIYCLILSKKSVPSSIVNSLGMFGSEKVCLVRITSIAIGFSDILALEMLALLQEKSLFKALAQESLAQVLDGKKYHRKKIEMWFNSSLEFREMKYIGRSIRCCECYLDLSNFNFINGILPELERNILLSPNRYIKETLELMKGNCSPGLEDGVIEKSKEEIVIWREYQGSMCNFQGVANVVESIFVQFKGRGLVSILQKGEETPKTYWTNQKVTFDGPGEFIIEDITFNAWEVEYKVKLGIPIDIREDTPFMHVEMKDVHEVLCGELYFLSCKIVRNHNSRVKILFDNREFTTSSNMFGFEMVFQAVGVYSCRIILEAEGVITYKDVMFTVIPSFSIDTFNYKYCLPLVFLKIESHIEENSRVRSCLALSKDLEVSGLDTTTGSFYSYKEYAIEYFRKNIVGVGSGDLGQTLGVEKEKPILPENLQKLLHGMDKSPPVTSDLLFSDLIPVMEKKMIIPGEGTYSFCTFLQGKKPLRELLSPRAKEPDKVSKRETNEVILYSLKNESLGTIFDGSLEEQPGKISMRIEIEIPPKRVCVFVVKGIFEALFSPEGLSDEGIIKPICPFVYITHFSPARLKEPTIIYLCVSNYYEQHVLDVEISSPTIAICSSDSKFRVEKLSFSLFEVRSAFKKRKKYEESDIKISIKVENEEIDHECLVELPLVS</sequence>